<dbReference type="AlphaFoldDB" id="A0AA43KFK4"/>
<reference evidence="1 2" key="1">
    <citation type="journal article" date="2023" name="J. Phycol.">
        <title>Chrysosporum ovalisporum is synonymous with the true-branching cyanobacterium Umezakia natans (Nostocales/Aphanizomenonaceae).</title>
        <authorList>
            <person name="McGregor G.B."/>
            <person name="Sendall B.C."/>
            <person name="Niiyama Y."/>
            <person name="Tuji A."/>
            <person name="Willis A."/>
        </authorList>
    </citation>
    <scope>NUCLEOTIDE SEQUENCE [LARGE SCALE GENOMIC DNA]</scope>
    <source>
        <strain evidence="1 2">FSS-62</strain>
    </source>
</reference>
<proteinExistence type="predicted"/>
<evidence type="ECO:0000313" key="2">
    <source>
        <dbReference type="Proteomes" id="UP001159370"/>
    </source>
</evidence>
<sequence>MQRPFPEIKPALSNLEAITEEKVRFVPLTKAKEISPFHKLRQA</sequence>
<dbReference type="EMBL" id="JANQDL010000089">
    <property type="protein sequence ID" value="MDH6064662.1"/>
    <property type="molecule type" value="Genomic_DNA"/>
</dbReference>
<dbReference type="Proteomes" id="UP001159370">
    <property type="component" value="Unassembled WGS sequence"/>
</dbReference>
<protein>
    <submittedName>
        <fullName evidence="1">Uncharacterized protein</fullName>
    </submittedName>
</protein>
<organism evidence="1 2">
    <name type="scientific">Umezakia ovalisporum FSS-62</name>
    <dbReference type="NCBI Taxonomy" id="2971776"/>
    <lineage>
        <taxon>Bacteria</taxon>
        <taxon>Bacillati</taxon>
        <taxon>Cyanobacteriota</taxon>
        <taxon>Cyanophyceae</taxon>
        <taxon>Nostocales</taxon>
        <taxon>Nodulariaceae</taxon>
        <taxon>Umezakia</taxon>
    </lineage>
</organism>
<evidence type="ECO:0000313" key="1">
    <source>
        <dbReference type="EMBL" id="MDH6064662.1"/>
    </source>
</evidence>
<comment type="caution">
    <text evidence="1">The sequence shown here is derived from an EMBL/GenBank/DDBJ whole genome shotgun (WGS) entry which is preliminary data.</text>
</comment>
<name>A0AA43KFK4_9CYAN</name>
<accession>A0AA43KFK4</accession>
<gene>
    <name evidence="1" type="ORF">NWP23_12990</name>
</gene>